<dbReference type="EMBL" id="JANFYT010000042">
    <property type="protein sequence ID" value="MCQ4815549.1"/>
    <property type="molecule type" value="Genomic_DNA"/>
</dbReference>
<gene>
    <name evidence="3" type="ORF">NE630_14010</name>
</gene>
<reference evidence="3 4" key="1">
    <citation type="submission" date="2022-06" db="EMBL/GenBank/DDBJ databases">
        <title>Isolation of gut microbiota from human fecal samples.</title>
        <authorList>
            <person name="Pamer E.G."/>
            <person name="Barat B."/>
            <person name="Waligurski E."/>
            <person name="Medina S."/>
            <person name="Paddock L."/>
            <person name="Mostad J."/>
        </authorList>
    </citation>
    <scope>NUCLEOTIDE SEQUENCE [LARGE SCALE GENOMIC DNA]</scope>
    <source>
        <strain evidence="3 4">DFI.9.90</strain>
    </source>
</reference>
<dbReference type="InterPro" id="IPR036388">
    <property type="entry name" value="WH-like_DNA-bd_sf"/>
</dbReference>
<organism evidence="3 4">
    <name type="scientific">Cloacibacillus evryensis</name>
    <dbReference type="NCBI Taxonomy" id="508460"/>
    <lineage>
        <taxon>Bacteria</taxon>
        <taxon>Thermotogati</taxon>
        <taxon>Synergistota</taxon>
        <taxon>Synergistia</taxon>
        <taxon>Synergistales</taxon>
        <taxon>Synergistaceae</taxon>
        <taxon>Cloacibacillus</taxon>
    </lineage>
</organism>
<dbReference type="RefSeq" id="WP_008708613.1">
    <property type="nucleotide sequence ID" value="NZ_CABKQM010000002.1"/>
</dbReference>
<sequence>MGSRFLVVSALKENIRALRSIEGCALAGCVTEALSGAQARRLMGERLFVNVVIDTPLPDEAGAELALYAASKCSGGVVLFAKKALAAELEAGSAGRGIIVIPKPIDREALRLSLQALEIMRGKISLVEEENRRLRTRLDEEKLVCRAKCLLIKRYDIGEAGAHRYIEKRAMDSRRSKRDVADEIIAREILPGE</sequence>
<dbReference type="PROSITE" id="PS50921">
    <property type="entry name" value="ANTAR"/>
    <property type="match status" value="1"/>
</dbReference>
<dbReference type="Pfam" id="PF03861">
    <property type="entry name" value="ANTAR"/>
    <property type="match status" value="1"/>
</dbReference>
<feature type="domain" description="ANTAR" evidence="2">
    <location>
        <begin position="124"/>
        <end position="185"/>
    </location>
</feature>
<evidence type="ECO:0000313" key="4">
    <source>
        <dbReference type="Proteomes" id="UP001205919"/>
    </source>
</evidence>
<dbReference type="Gene3D" id="1.10.10.10">
    <property type="entry name" value="Winged helix-like DNA-binding domain superfamily/Winged helix DNA-binding domain"/>
    <property type="match status" value="1"/>
</dbReference>
<dbReference type="InterPro" id="IPR005561">
    <property type="entry name" value="ANTAR"/>
</dbReference>
<dbReference type="SUPFAM" id="SSF52172">
    <property type="entry name" value="CheY-like"/>
    <property type="match status" value="1"/>
</dbReference>
<dbReference type="InterPro" id="IPR011006">
    <property type="entry name" value="CheY-like_superfamily"/>
</dbReference>
<evidence type="ECO:0000259" key="2">
    <source>
        <dbReference type="PROSITE" id="PS50921"/>
    </source>
</evidence>
<evidence type="ECO:0000256" key="1">
    <source>
        <dbReference type="SAM" id="Coils"/>
    </source>
</evidence>
<keyword evidence="4" id="KW-1185">Reference proteome</keyword>
<dbReference type="AlphaFoldDB" id="A0AAW5KC08"/>
<accession>A0AAW5KC08</accession>
<protein>
    <submittedName>
        <fullName evidence="3">ANTAR domain-containing protein</fullName>
    </submittedName>
</protein>
<dbReference type="GO" id="GO:0003723">
    <property type="term" value="F:RNA binding"/>
    <property type="evidence" value="ECO:0007669"/>
    <property type="project" value="InterPro"/>
</dbReference>
<feature type="coiled-coil region" evidence="1">
    <location>
        <begin position="117"/>
        <end position="144"/>
    </location>
</feature>
<dbReference type="Proteomes" id="UP001205919">
    <property type="component" value="Unassembled WGS sequence"/>
</dbReference>
<evidence type="ECO:0000313" key="3">
    <source>
        <dbReference type="EMBL" id="MCQ4815549.1"/>
    </source>
</evidence>
<dbReference type="SMART" id="SM01012">
    <property type="entry name" value="ANTAR"/>
    <property type="match status" value="1"/>
</dbReference>
<name>A0AAW5KC08_9BACT</name>
<keyword evidence="1" id="KW-0175">Coiled coil</keyword>
<comment type="caution">
    <text evidence="3">The sequence shown here is derived from an EMBL/GenBank/DDBJ whole genome shotgun (WGS) entry which is preliminary data.</text>
</comment>
<proteinExistence type="predicted"/>